<comment type="caution">
    <text evidence="1">The sequence shown here is derived from an EMBL/GenBank/DDBJ whole genome shotgun (WGS) entry which is preliminary data.</text>
</comment>
<protein>
    <submittedName>
        <fullName evidence="1">Uncharacterized protein</fullName>
    </submittedName>
</protein>
<accession>X1I1N3</accession>
<dbReference type="EMBL" id="BARU01028951">
    <property type="protein sequence ID" value="GAH75627.1"/>
    <property type="molecule type" value="Genomic_DNA"/>
</dbReference>
<organism evidence="1">
    <name type="scientific">marine sediment metagenome</name>
    <dbReference type="NCBI Taxonomy" id="412755"/>
    <lineage>
        <taxon>unclassified sequences</taxon>
        <taxon>metagenomes</taxon>
        <taxon>ecological metagenomes</taxon>
    </lineage>
</organism>
<name>X1I1N3_9ZZZZ</name>
<dbReference type="AlphaFoldDB" id="X1I1N3"/>
<evidence type="ECO:0000313" key="1">
    <source>
        <dbReference type="EMBL" id="GAH75627.1"/>
    </source>
</evidence>
<reference evidence="1" key="1">
    <citation type="journal article" date="2014" name="Front. Microbiol.">
        <title>High frequency of phylogenetically diverse reductive dehalogenase-homologous genes in deep subseafloor sedimentary metagenomes.</title>
        <authorList>
            <person name="Kawai M."/>
            <person name="Futagami T."/>
            <person name="Toyoda A."/>
            <person name="Takaki Y."/>
            <person name="Nishi S."/>
            <person name="Hori S."/>
            <person name="Arai W."/>
            <person name="Tsubouchi T."/>
            <person name="Morono Y."/>
            <person name="Uchiyama I."/>
            <person name="Ito T."/>
            <person name="Fujiyama A."/>
            <person name="Inagaki F."/>
            <person name="Takami H."/>
        </authorList>
    </citation>
    <scope>NUCLEOTIDE SEQUENCE</scope>
    <source>
        <strain evidence="1">Expedition CK06-06</strain>
    </source>
</reference>
<sequence length="55" mass="6301">MAYVPIKKRPWASGAGVIKGDLRAGDRVEQWLSESRRDQTPFRVVVRGKHLHIMT</sequence>
<gene>
    <name evidence="1" type="ORF">S03H2_46140</name>
</gene>
<feature type="non-terminal residue" evidence="1">
    <location>
        <position position="55"/>
    </location>
</feature>
<proteinExistence type="predicted"/>